<dbReference type="Gene3D" id="1.10.10.60">
    <property type="entry name" value="Homeodomain-like"/>
    <property type="match status" value="1"/>
</dbReference>
<dbReference type="Pfam" id="PF16589">
    <property type="entry name" value="BRCT_2"/>
    <property type="match status" value="1"/>
</dbReference>
<dbReference type="SUPFAM" id="SSF52113">
    <property type="entry name" value="BRCT domain"/>
    <property type="match status" value="1"/>
</dbReference>
<evidence type="ECO:0000256" key="2">
    <source>
        <dbReference type="ARBA" id="ARBA00004574"/>
    </source>
</evidence>
<evidence type="ECO:0000256" key="9">
    <source>
        <dbReference type="ARBA" id="ARBA00023163"/>
    </source>
</evidence>
<organism evidence="14 15">
    <name type="scientific">Hyaloperonospora brassicae</name>
    <name type="common">Brassica downy mildew</name>
    <name type="synonym">Peronospora brassicae</name>
    <dbReference type="NCBI Taxonomy" id="162125"/>
    <lineage>
        <taxon>Eukaryota</taxon>
        <taxon>Sar</taxon>
        <taxon>Stramenopiles</taxon>
        <taxon>Oomycota</taxon>
        <taxon>Peronosporomycetes</taxon>
        <taxon>Peronosporales</taxon>
        <taxon>Peronosporaceae</taxon>
        <taxon>Hyaloperonospora</taxon>
    </lineage>
</organism>
<evidence type="ECO:0000259" key="13">
    <source>
        <dbReference type="PROSITE" id="PS50172"/>
    </source>
</evidence>
<evidence type="ECO:0000256" key="4">
    <source>
        <dbReference type="ARBA" id="ARBA00017805"/>
    </source>
</evidence>
<reference evidence="14" key="1">
    <citation type="submission" date="2022-12" db="EMBL/GenBank/DDBJ databases">
        <authorList>
            <person name="Webb A."/>
        </authorList>
    </citation>
    <scope>NUCLEOTIDE SEQUENCE</scope>
    <source>
        <strain evidence="14">Hp1</strain>
    </source>
</reference>
<dbReference type="FunFam" id="1.10.10.60:FF:000246">
    <property type="entry name" value="Telomeric repeat-binding factor 2-interacting protein 1"/>
    <property type="match status" value="1"/>
</dbReference>
<dbReference type="EMBL" id="CANTFL010000204">
    <property type="protein sequence ID" value="CAI5718454.1"/>
    <property type="molecule type" value="Genomic_DNA"/>
</dbReference>
<feature type="compositionally biased region" description="Polar residues" evidence="12">
    <location>
        <begin position="207"/>
        <end position="238"/>
    </location>
</feature>
<proteinExistence type="inferred from homology"/>
<keyword evidence="9" id="KW-0804">Transcription</keyword>
<dbReference type="GO" id="GO:0005654">
    <property type="term" value="C:nucleoplasm"/>
    <property type="evidence" value="ECO:0007669"/>
    <property type="project" value="UniProtKB-ARBA"/>
</dbReference>
<evidence type="ECO:0000313" key="15">
    <source>
        <dbReference type="Proteomes" id="UP001162031"/>
    </source>
</evidence>
<evidence type="ECO:0000313" key="14">
    <source>
        <dbReference type="EMBL" id="CAI5718454.1"/>
    </source>
</evidence>
<keyword evidence="15" id="KW-1185">Reference proteome</keyword>
<sequence>MAPLFQHMRFYLSQTLAASDRVELRQLIEQEGGTVSSSTASAVQLVDLDALDARHPEWISTDFVKDSVASQALQQLPSYSGTIFAMNNSDQKERGETSVEPARHGRLKYTVEDDARMLHFVKTRDWKAMQPVPESAWRLAENEHVTAHSASSMHEHFRKQLQRKTPAEQRLILAKAAALVRSRMLEKKPAGALEKEKASPRTRAISRGTSLQDVPTLEHTTLTQASRQPLSSESSHSGAVTPEMPVRETQPPTIKEEKCSARDKRTRIRKPQSPLGIAQRIQRDSVPTTCRGITFPAPTDAIPGQSGLVTPAVDTLVAHATQRGPEKREQGTDEKQQKRKRGTTSIGVAVSQHPSPSDCDTDTSNANDVESETREHDGVFFRSAWAELANDHTKRRTLQRLFEPSSTLSSPGSQASSTVPAVTRWNAVDESASDVAREESSGFCSVPQRTIKTVEHATDEEADHIICQLQFDTHQDMPAVIHAIYYCSGDVDMARSFLKGTMPSGMWSAEDDLLVTNLVAEDVVNRIAVDAAVTRGDFASMRAHRDTDAIVKRVEFLR</sequence>
<dbReference type="InterPro" id="IPR015010">
    <property type="entry name" value="TERF2IP_Myb"/>
</dbReference>
<keyword evidence="5" id="KW-0158">Chromosome</keyword>
<feature type="compositionally biased region" description="Basic and acidic residues" evidence="12">
    <location>
        <begin position="254"/>
        <end position="263"/>
    </location>
</feature>
<protein>
    <recommendedName>
        <fullName evidence="4">Telomeric repeat-binding factor 2-interacting protein 1</fullName>
    </recommendedName>
    <alternativeName>
        <fullName evidence="11">Repressor/activator protein 1 homolog</fullName>
    </alternativeName>
</protein>
<evidence type="ECO:0000256" key="10">
    <source>
        <dbReference type="ARBA" id="ARBA00023242"/>
    </source>
</evidence>
<feature type="domain" description="BRCT" evidence="13">
    <location>
        <begin position="1"/>
        <end position="59"/>
    </location>
</feature>
<comment type="caution">
    <text evidence="14">The sequence shown here is derived from an EMBL/GenBank/DDBJ whole genome shotgun (WGS) entry which is preliminary data.</text>
</comment>
<evidence type="ECO:0000256" key="1">
    <source>
        <dbReference type="ARBA" id="ARBA00004123"/>
    </source>
</evidence>
<dbReference type="PANTHER" id="PTHR16466:SF6">
    <property type="entry name" value="TELOMERIC REPEAT-BINDING FACTOR 2-INTERACTING PROTEIN 1"/>
    <property type="match status" value="1"/>
</dbReference>
<evidence type="ECO:0000256" key="8">
    <source>
        <dbReference type="ARBA" id="ARBA00023159"/>
    </source>
</evidence>
<feature type="compositionally biased region" description="Basic and acidic residues" evidence="12">
    <location>
        <begin position="324"/>
        <end position="336"/>
    </location>
</feature>
<keyword evidence="7" id="KW-0805">Transcription regulation</keyword>
<dbReference type="InterPro" id="IPR039595">
    <property type="entry name" value="TE2IP/Rap1"/>
</dbReference>
<dbReference type="GO" id="GO:0010833">
    <property type="term" value="P:telomere maintenance via telomere lengthening"/>
    <property type="evidence" value="ECO:0007669"/>
    <property type="project" value="TreeGrafter"/>
</dbReference>
<evidence type="ECO:0000256" key="7">
    <source>
        <dbReference type="ARBA" id="ARBA00023015"/>
    </source>
</evidence>
<dbReference type="PROSITE" id="PS50172">
    <property type="entry name" value="BRCT"/>
    <property type="match status" value="1"/>
</dbReference>
<dbReference type="Pfam" id="PF08914">
    <property type="entry name" value="Myb_Rap1"/>
    <property type="match status" value="1"/>
</dbReference>
<feature type="region of interest" description="Disordered" evidence="12">
    <location>
        <begin position="320"/>
        <end position="375"/>
    </location>
</feature>
<dbReference type="Proteomes" id="UP001162031">
    <property type="component" value="Unassembled WGS sequence"/>
</dbReference>
<evidence type="ECO:0000256" key="5">
    <source>
        <dbReference type="ARBA" id="ARBA00022454"/>
    </source>
</evidence>
<evidence type="ECO:0000256" key="3">
    <source>
        <dbReference type="ARBA" id="ARBA00010467"/>
    </source>
</evidence>
<dbReference type="PANTHER" id="PTHR16466">
    <property type="entry name" value="TELOMERE REPEAT-BINDING FACTOR 2-INTERACTING PROTEIN 1"/>
    <property type="match status" value="1"/>
</dbReference>
<dbReference type="AlphaFoldDB" id="A0AAV0TBJ5"/>
<comment type="subcellular location">
    <subcellularLocation>
        <location evidence="2">Chromosome</location>
        <location evidence="2">Telomere</location>
    </subcellularLocation>
    <subcellularLocation>
        <location evidence="1">Nucleus</location>
    </subcellularLocation>
</comment>
<keyword evidence="8" id="KW-0010">Activator</keyword>
<dbReference type="InterPro" id="IPR001357">
    <property type="entry name" value="BRCT_dom"/>
</dbReference>
<dbReference type="GO" id="GO:0070187">
    <property type="term" value="C:shelterin complex"/>
    <property type="evidence" value="ECO:0007669"/>
    <property type="project" value="TreeGrafter"/>
</dbReference>
<gene>
    <name evidence="14" type="ORF">HBR001_LOCUS2008</name>
</gene>
<keyword evidence="6" id="KW-0779">Telomere</keyword>
<evidence type="ECO:0000256" key="6">
    <source>
        <dbReference type="ARBA" id="ARBA00022895"/>
    </source>
</evidence>
<dbReference type="GO" id="GO:0042162">
    <property type="term" value="F:telomeric DNA binding"/>
    <property type="evidence" value="ECO:0007669"/>
    <property type="project" value="TreeGrafter"/>
</dbReference>
<evidence type="ECO:0000256" key="11">
    <source>
        <dbReference type="ARBA" id="ARBA00032471"/>
    </source>
</evidence>
<accession>A0AAV0TBJ5</accession>
<dbReference type="CDD" id="cd11655">
    <property type="entry name" value="rap1_myb-like"/>
    <property type="match status" value="1"/>
</dbReference>
<dbReference type="InterPro" id="IPR036420">
    <property type="entry name" value="BRCT_dom_sf"/>
</dbReference>
<name>A0AAV0TBJ5_HYABA</name>
<feature type="region of interest" description="Disordered" evidence="12">
    <location>
        <begin position="188"/>
        <end position="278"/>
    </location>
</feature>
<dbReference type="GO" id="GO:0031848">
    <property type="term" value="P:protection from non-homologous end joining at telomere"/>
    <property type="evidence" value="ECO:0007669"/>
    <property type="project" value="TreeGrafter"/>
</dbReference>
<comment type="similarity">
    <text evidence="3">Belongs to the RAP1 family.</text>
</comment>
<feature type="compositionally biased region" description="Basic and acidic residues" evidence="12">
    <location>
        <begin position="188"/>
        <end position="199"/>
    </location>
</feature>
<keyword evidence="10" id="KW-0539">Nucleus</keyword>
<evidence type="ECO:0000256" key="12">
    <source>
        <dbReference type="SAM" id="MobiDB-lite"/>
    </source>
</evidence>